<evidence type="ECO:0000256" key="11">
    <source>
        <dbReference type="SAM" id="MobiDB-lite"/>
    </source>
</evidence>
<feature type="region of interest" description="Disordered" evidence="11">
    <location>
        <begin position="1"/>
        <end position="26"/>
    </location>
</feature>
<dbReference type="PANTHER" id="PTHR14281">
    <property type="entry name" value="KINETOCHORE PROTEIN SPC25-RELATED"/>
    <property type="match status" value="1"/>
</dbReference>
<comment type="subunit">
    <text evidence="9">Component of the NDC80 complex.</text>
</comment>
<organism evidence="13 14">
    <name type="scientific">Piedraia hortae CBS 480.64</name>
    <dbReference type="NCBI Taxonomy" id="1314780"/>
    <lineage>
        <taxon>Eukaryota</taxon>
        <taxon>Fungi</taxon>
        <taxon>Dikarya</taxon>
        <taxon>Ascomycota</taxon>
        <taxon>Pezizomycotina</taxon>
        <taxon>Dothideomycetes</taxon>
        <taxon>Dothideomycetidae</taxon>
        <taxon>Capnodiales</taxon>
        <taxon>Piedraiaceae</taxon>
        <taxon>Piedraia</taxon>
    </lineage>
</organism>
<feature type="domain" description="Chromosome segregation protein Spc25 C-terminal" evidence="12">
    <location>
        <begin position="174"/>
        <end position="243"/>
    </location>
</feature>
<keyword evidence="6 10" id="KW-0175">Coiled coil</keyword>
<comment type="subcellular location">
    <subcellularLocation>
        <location evidence="9">Nucleus</location>
    </subcellularLocation>
    <subcellularLocation>
        <location evidence="9">Chromosome</location>
        <location evidence="9">Centromere</location>
        <location evidence="9">Kinetochore</location>
    </subcellularLocation>
</comment>
<evidence type="ECO:0000313" key="13">
    <source>
        <dbReference type="EMBL" id="KAF2862791.1"/>
    </source>
</evidence>
<evidence type="ECO:0000256" key="1">
    <source>
        <dbReference type="ARBA" id="ARBA00006379"/>
    </source>
</evidence>
<dbReference type="CDD" id="cd23784">
    <property type="entry name" value="RWD_Spc25"/>
    <property type="match status" value="1"/>
</dbReference>
<evidence type="ECO:0000256" key="6">
    <source>
        <dbReference type="ARBA" id="ARBA00023054"/>
    </source>
</evidence>
<keyword evidence="3 9" id="KW-0132">Cell division</keyword>
<evidence type="ECO:0000256" key="3">
    <source>
        <dbReference type="ARBA" id="ARBA00022618"/>
    </source>
</evidence>
<feature type="compositionally biased region" description="Polar residues" evidence="11">
    <location>
        <begin position="1"/>
        <end position="17"/>
    </location>
</feature>
<dbReference type="Pfam" id="PF08234">
    <property type="entry name" value="Spindle_Spc25"/>
    <property type="match status" value="1"/>
</dbReference>
<dbReference type="OrthoDB" id="4056921at2759"/>
<evidence type="ECO:0000256" key="8">
    <source>
        <dbReference type="ARBA" id="ARBA00023328"/>
    </source>
</evidence>
<evidence type="ECO:0000256" key="9">
    <source>
        <dbReference type="RuleBase" id="RU367150"/>
    </source>
</evidence>
<proteinExistence type="inferred from homology"/>
<dbReference type="GO" id="GO:0005634">
    <property type="term" value="C:nucleus"/>
    <property type="evidence" value="ECO:0007669"/>
    <property type="project" value="UniProtKB-SubCell"/>
</dbReference>
<evidence type="ECO:0000313" key="14">
    <source>
        <dbReference type="Proteomes" id="UP000799421"/>
    </source>
</evidence>
<protein>
    <recommendedName>
        <fullName evidence="9">Kinetochore protein SPC25</fullName>
    </recommendedName>
</protein>
<keyword evidence="9" id="KW-0539">Nucleus</keyword>
<keyword evidence="5 9" id="KW-0995">Kinetochore</keyword>
<keyword evidence="7 9" id="KW-0131">Cell cycle</keyword>
<dbReference type="PANTHER" id="PTHR14281:SF0">
    <property type="entry name" value="KINETOCHORE PROTEIN SPC25"/>
    <property type="match status" value="1"/>
</dbReference>
<dbReference type="Gene3D" id="3.30.457.50">
    <property type="entry name" value="Chromosome segregation protein Spc25"/>
    <property type="match status" value="1"/>
</dbReference>
<dbReference type="Proteomes" id="UP000799421">
    <property type="component" value="Unassembled WGS sequence"/>
</dbReference>
<dbReference type="GO" id="GO:0031262">
    <property type="term" value="C:Ndc80 complex"/>
    <property type="evidence" value="ECO:0007669"/>
    <property type="project" value="InterPro"/>
</dbReference>
<evidence type="ECO:0000256" key="2">
    <source>
        <dbReference type="ARBA" id="ARBA00022454"/>
    </source>
</evidence>
<evidence type="ECO:0000256" key="7">
    <source>
        <dbReference type="ARBA" id="ARBA00023306"/>
    </source>
</evidence>
<dbReference type="InterPro" id="IPR013255">
    <property type="entry name" value="Spc25_C"/>
</dbReference>
<gene>
    <name evidence="13" type="ORF">K470DRAFT_212058</name>
</gene>
<sequence>MSASQSQTGAEAPSRTSKLPKPDFGFNDLREQMAQFTLRFDAFIERGRQRVLDERDAFRRSVAELEESAKQRKQEIAQLESQSSAHAATVARETAETEEMHSAIRSLQQRKEKLQRQNEQLRNNIAQLQAQVKTQKEMRQAQQRALDAQAKHNGPELSFWEQSLALRMEATGIENRLRFVFWKVDRTDRWKECSFDLDMGGRLYEIVDTKPTIERDSLDEAQDQLNETRDLTVFLGRMRNLFKNTLKR</sequence>
<dbReference type="GO" id="GO:0051301">
    <property type="term" value="P:cell division"/>
    <property type="evidence" value="ECO:0007669"/>
    <property type="project" value="UniProtKB-UniRule"/>
</dbReference>
<evidence type="ECO:0000256" key="10">
    <source>
        <dbReference type="SAM" id="Coils"/>
    </source>
</evidence>
<evidence type="ECO:0000259" key="12">
    <source>
        <dbReference type="Pfam" id="PF08234"/>
    </source>
</evidence>
<dbReference type="GO" id="GO:0007059">
    <property type="term" value="P:chromosome segregation"/>
    <property type="evidence" value="ECO:0007669"/>
    <property type="project" value="InterPro"/>
</dbReference>
<evidence type="ECO:0000256" key="4">
    <source>
        <dbReference type="ARBA" id="ARBA00022776"/>
    </source>
</evidence>
<comment type="function">
    <text evidence="9">Acts as a component of the essential kinetochore-associated NDC80 complex, which is required for chromosome segregation and spindle checkpoint activity.</text>
</comment>
<keyword evidence="8 9" id="KW-0137">Centromere</keyword>
<keyword evidence="4 9" id="KW-0498">Mitosis</keyword>
<dbReference type="AlphaFoldDB" id="A0A6A7C5K7"/>
<feature type="coiled-coil region" evidence="10">
    <location>
        <begin position="48"/>
        <end position="151"/>
    </location>
</feature>
<evidence type="ECO:0000256" key="5">
    <source>
        <dbReference type="ARBA" id="ARBA00022838"/>
    </source>
</evidence>
<accession>A0A6A7C5K7</accession>
<dbReference type="EMBL" id="MU005964">
    <property type="protein sequence ID" value="KAF2862791.1"/>
    <property type="molecule type" value="Genomic_DNA"/>
</dbReference>
<keyword evidence="14" id="KW-1185">Reference proteome</keyword>
<reference evidence="13" key="1">
    <citation type="journal article" date="2020" name="Stud. Mycol.">
        <title>101 Dothideomycetes genomes: a test case for predicting lifestyles and emergence of pathogens.</title>
        <authorList>
            <person name="Haridas S."/>
            <person name="Albert R."/>
            <person name="Binder M."/>
            <person name="Bloem J."/>
            <person name="Labutti K."/>
            <person name="Salamov A."/>
            <person name="Andreopoulos B."/>
            <person name="Baker S."/>
            <person name="Barry K."/>
            <person name="Bills G."/>
            <person name="Bluhm B."/>
            <person name="Cannon C."/>
            <person name="Castanera R."/>
            <person name="Culley D."/>
            <person name="Daum C."/>
            <person name="Ezra D."/>
            <person name="Gonzalez J."/>
            <person name="Henrissat B."/>
            <person name="Kuo A."/>
            <person name="Liang C."/>
            <person name="Lipzen A."/>
            <person name="Lutzoni F."/>
            <person name="Magnuson J."/>
            <person name="Mondo S."/>
            <person name="Nolan M."/>
            <person name="Ohm R."/>
            <person name="Pangilinan J."/>
            <person name="Park H.-J."/>
            <person name="Ramirez L."/>
            <person name="Alfaro M."/>
            <person name="Sun H."/>
            <person name="Tritt A."/>
            <person name="Yoshinaga Y."/>
            <person name="Zwiers L.-H."/>
            <person name="Turgeon B."/>
            <person name="Goodwin S."/>
            <person name="Spatafora J."/>
            <person name="Crous P."/>
            <person name="Grigoriev I."/>
        </authorList>
    </citation>
    <scope>NUCLEOTIDE SEQUENCE</scope>
    <source>
        <strain evidence="13">CBS 480.64</strain>
    </source>
</reference>
<name>A0A6A7C5K7_9PEZI</name>
<dbReference type="FunFam" id="3.30.457.50:FF:000001">
    <property type="entry name" value="Probable kinetochore protein spc25"/>
    <property type="match status" value="1"/>
</dbReference>
<dbReference type="InterPro" id="IPR045143">
    <property type="entry name" value="Spc25"/>
</dbReference>
<keyword evidence="2 9" id="KW-0158">Chromosome</keyword>
<comment type="similarity">
    <text evidence="1 9">Belongs to the SPC25 family.</text>
</comment>